<dbReference type="SUPFAM" id="SSF47413">
    <property type="entry name" value="lambda repressor-like DNA-binding domains"/>
    <property type="match status" value="1"/>
</dbReference>
<keyword evidence="3" id="KW-1185">Reference proteome</keyword>
<reference evidence="2 3" key="1">
    <citation type="submission" date="2017-08" db="EMBL/GenBank/DDBJ databases">
        <title>Genome sequence of Streptomyces albireticuli NRRL B-1670.</title>
        <authorList>
            <person name="Graham D.E."/>
            <person name="Mahan K.M."/>
            <person name="Klingeman D.M."/>
            <person name="Hettich R.L."/>
            <person name="Parry R.J."/>
            <person name="Spain J.C."/>
        </authorList>
    </citation>
    <scope>NUCLEOTIDE SEQUENCE [LARGE SCALE GENOMIC DNA]</scope>
    <source>
        <strain evidence="2 3">NRRL B-1670</strain>
    </source>
</reference>
<dbReference type="PANTHER" id="PTHR35010:SF2">
    <property type="entry name" value="BLL4672 PROTEIN"/>
    <property type="match status" value="1"/>
</dbReference>
<dbReference type="RefSeq" id="WP_095581463.1">
    <property type="nucleotide sequence ID" value="NZ_JAJQQQ010000001.1"/>
</dbReference>
<protein>
    <submittedName>
        <fullName evidence="2">Transcriptional regulator</fullName>
    </submittedName>
</protein>
<dbReference type="GO" id="GO:0003677">
    <property type="term" value="F:DNA binding"/>
    <property type="evidence" value="ECO:0007669"/>
    <property type="project" value="InterPro"/>
</dbReference>
<dbReference type="PROSITE" id="PS50943">
    <property type="entry name" value="HTH_CROC1"/>
    <property type="match status" value="1"/>
</dbReference>
<accession>A0A2A2D9H0</accession>
<dbReference type="Pfam" id="PF13560">
    <property type="entry name" value="HTH_31"/>
    <property type="match status" value="1"/>
</dbReference>
<organism evidence="2 3">
    <name type="scientific">Streptomyces albireticuli</name>
    <dbReference type="NCBI Taxonomy" id="1940"/>
    <lineage>
        <taxon>Bacteria</taxon>
        <taxon>Bacillati</taxon>
        <taxon>Actinomycetota</taxon>
        <taxon>Actinomycetes</taxon>
        <taxon>Kitasatosporales</taxon>
        <taxon>Streptomycetaceae</taxon>
        <taxon>Streptomyces</taxon>
    </lineage>
</organism>
<sequence>MDPTDLGTCLRAWRDRLAPAEAGLPAGPRRRAPGLRRQEVATLAGLSVEYLARLEQGRAGRPSASVLAPLARVLRLSGEERDHLFRLAGHAPPAPGAAAGRVTPGLHRVIDRLHDAGVMVIDRAWNVVLANPLAVTLLGDDASGEDGERNALRRHFTGGASRVVRTAAEAAAFEAYAVADLRASLGRFPDDPGPRALVGELLERSPAFAAAWARTGVAASASQPKTVEHPEAGRLTLDCDVLEAVGSALRLVVYTAAPGTPDHRALERLAAAVPRPAEPAVLAGGDSAR</sequence>
<evidence type="ECO:0000313" key="3">
    <source>
        <dbReference type="Proteomes" id="UP000218944"/>
    </source>
</evidence>
<dbReference type="PANTHER" id="PTHR35010">
    <property type="entry name" value="BLL4672 PROTEIN-RELATED"/>
    <property type="match status" value="1"/>
</dbReference>
<dbReference type="CDD" id="cd00093">
    <property type="entry name" value="HTH_XRE"/>
    <property type="match status" value="1"/>
</dbReference>
<dbReference type="Gene3D" id="3.30.450.180">
    <property type="match status" value="1"/>
</dbReference>
<dbReference type="InterPro" id="IPR041413">
    <property type="entry name" value="MLTR_LBD"/>
</dbReference>
<dbReference type="SMART" id="SM00530">
    <property type="entry name" value="HTH_XRE"/>
    <property type="match status" value="1"/>
</dbReference>
<evidence type="ECO:0000313" key="2">
    <source>
        <dbReference type="EMBL" id="PAU48131.1"/>
    </source>
</evidence>
<proteinExistence type="predicted"/>
<dbReference type="Pfam" id="PF17765">
    <property type="entry name" value="MLTR_LBD"/>
    <property type="match status" value="1"/>
</dbReference>
<dbReference type="AlphaFoldDB" id="A0A2A2D9H0"/>
<feature type="domain" description="HTH cro/C1-type" evidence="1">
    <location>
        <begin position="30"/>
        <end position="81"/>
    </location>
</feature>
<dbReference type="InterPro" id="IPR010982">
    <property type="entry name" value="Lambda_DNA-bd_dom_sf"/>
</dbReference>
<dbReference type="EMBL" id="NSJV01000289">
    <property type="protein sequence ID" value="PAU48131.1"/>
    <property type="molecule type" value="Genomic_DNA"/>
</dbReference>
<gene>
    <name evidence="2" type="ORF">CK936_15015</name>
</gene>
<dbReference type="InterPro" id="IPR001387">
    <property type="entry name" value="Cro/C1-type_HTH"/>
</dbReference>
<dbReference type="Gene3D" id="1.10.260.40">
    <property type="entry name" value="lambda repressor-like DNA-binding domains"/>
    <property type="match status" value="1"/>
</dbReference>
<evidence type="ECO:0000259" key="1">
    <source>
        <dbReference type="PROSITE" id="PS50943"/>
    </source>
</evidence>
<dbReference type="Proteomes" id="UP000218944">
    <property type="component" value="Unassembled WGS sequence"/>
</dbReference>
<comment type="caution">
    <text evidence="2">The sequence shown here is derived from an EMBL/GenBank/DDBJ whole genome shotgun (WGS) entry which is preliminary data.</text>
</comment>
<name>A0A2A2D9H0_9ACTN</name>